<keyword evidence="5" id="KW-1185">Reference proteome</keyword>
<reference evidence="4 5" key="1">
    <citation type="submission" date="2023-06" db="EMBL/GenBank/DDBJ databases">
        <title>Antibody response to the Sneathia vaginalis cytopathogenic toxin A during pregnancy.</title>
        <authorList>
            <person name="Mccoy Z.T."/>
            <person name="Serrano M.G."/>
            <person name="Spaine K."/>
            <person name="Edwards D.J."/>
            <person name="Buck G.A."/>
            <person name="Jefferson K."/>
        </authorList>
    </citation>
    <scope>NUCLEOTIDE SEQUENCE [LARGE SCALE GENOMIC DNA]</scope>
    <source>
        <strain evidence="4 5">CCUG 42621</strain>
    </source>
</reference>
<dbReference type="Proteomes" id="UP001225134">
    <property type="component" value="Unassembled WGS sequence"/>
</dbReference>
<dbReference type="PROSITE" id="PS01192">
    <property type="entry name" value="HMG_COA_REDUCTASE_3"/>
    <property type="match status" value="1"/>
</dbReference>
<dbReference type="InterPro" id="IPR004553">
    <property type="entry name" value="HMG_CoA_Rdtase_bac-typ"/>
</dbReference>
<dbReference type="InterPro" id="IPR023076">
    <property type="entry name" value="HMG_CoA_Rdtase_CS"/>
</dbReference>
<evidence type="ECO:0000313" key="4">
    <source>
        <dbReference type="EMBL" id="MDK9580182.1"/>
    </source>
</evidence>
<dbReference type="InterPro" id="IPR009023">
    <property type="entry name" value="HMG_CoA_Rdtase_NAD(P)-bd_sf"/>
</dbReference>
<dbReference type="NCBIfam" id="TIGR00532">
    <property type="entry name" value="HMG_CoA_R_NAD"/>
    <property type="match status" value="1"/>
</dbReference>
<dbReference type="InterPro" id="IPR009029">
    <property type="entry name" value="HMG_CoA_Rdtase_sub-bd_dom_sf"/>
</dbReference>
<evidence type="ECO:0000256" key="3">
    <source>
        <dbReference type="RuleBase" id="RU361219"/>
    </source>
</evidence>
<comment type="pathway">
    <text evidence="3">Metabolic intermediate metabolism; (R)-mevalonate degradation; (S)-3-hydroxy-3-methylglutaryl-CoA from (R)-mevalonate: step 1/1.</text>
</comment>
<dbReference type="Pfam" id="PF00368">
    <property type="entry name" value="HMG-CoA_red"/>
    <property type="match status" value="1"/>
</dbReference>
<evidence type="ECO:0000256" key="2">
    <source>
        <dbReference type="ARBA" id="ARBA00023002"/>
    </source>
</evidence>
<dbReference type="PANTHER" id="PTHR10572:SF24">
    <property type="entry name" value="3-HYDROXY-3-METHYLGLUTARYL-COENZYME A REDUCTASE"/>
    <property type="match status" value="1"/>
</dbReference>
<dbReference type="PANTHER" id="PTHR10572">
    <property type="entry name" value="3-HYDROXY-3-METHYLGLUTARYL-COENZYME A REDUCTASE"/>
    <property type="match status" value="1"/>
</dbReference>
<keyword evidence="3" id="KW-0520">NAD</keyword>
<gene>
    <name evidence="4" type="ORF">QQA45_01410</name>
</gene>
<protein>
    <recommendedName>
        <fullName evidence="3">3-hydroxy-3-methylglutaryl coenzyme A reductase</fullName>
        <shortName evidence="3">HMG-CoA reductase</shortName>
        <ecNumber evidence="3">1.1.1.88</ecNumber>
    </recommendedName>
</protein>
<dbReference type="Gene3D" id="1.10.8.660">
    <property type="match status" value="1"/>
</dbReference>
<evidence type="ECO:0000313" key="5">
    <source>
        <dbReference type="Proteomes" id="UP001225134"/>
    </source>
</evidence>
<comment type="caution">
    <text evidence="4">The sequence shown here is derived from an EMBL/GenBank/DDBJ whole genome shotgun (WGS) entry which is preliminary data.</text>
</comment>
<dbReference type="RefSeq" id="WP_285152559.1">
    <property type="nucleotide sequence ID" value="NZ_JASSPP010000001.1"/>
</dbReference>
<dbReference type="EC" id="1.1.1.88" evidence="3"/>
<dbReference type="Gene3D" id="3.90.770.10">
    <property type="entry name" value="3-hydroxy-3-methylglutaryl-coenzyme A Reductase, Chain A, domain 2"/>
    <property type="match status" value="2"/>
</dbReference>
<keyword evidence="2 3" id="KW-0560">Oxidoreductase</keyword>
<name>A0ABT7HJG9_9FUSO</name>
<accession>A0ABT7HJG9</accession>
<comment type="similarity">
    <text evidence="1 3">Belongs to the HMG-CoA reductase family.</text>
</comment>
<evidence type="ECO:0000256" key="1">
    <source>
        <dbReference type="ARBA" id="ARBA00007661"/>
    </source>
</evidence>
<dbReference type="GO" id="GO:0140643">
    <property type="term" value="F:hydroxymethylglutaryl-CoA reductase (NADH) activity"/>
    <property type="evidence" value="ECO:0007669"/>
    <property type="project" value="UniProtKB-EC"/>
</dbReference>
<dbReference type="Gene3D" id="3.30.70.420">
    <property type="entry name" value="Hydroxymethylglutaryl-CoA reductase, class I/II, NAD/NADP-binding domain"/>
    <property type="match status" value="1"/>
</dbReference>
<dbReference type="InterPro" id="IPR023074">
    <property type="entry name" value="HMG_CoA_Rdtase_cat_sf"/>
</dbReference>
<dbReference type="SUPFAM" id="SSF56542">
    <property type="entry name" value="Substrate-binding domain of HMG-CoA reductase"/>
    <property type="match status" value="1"/>
</dbReference>
<dbReference type="EMBL" id="JASSPP010000001">
    <property type="protein sequence ID" value="MDK9580182.1"/>
    <property type="molecule type" value="Genomic_DNA"/>
</dbReference>
<dbReference type="InterPro" id="IPR002202">
    <property type="entry name" value="HMG_CoA_Rdtase"/>
</dbReference>
<comment type="catalytic activity">
    <reaction evidence="3">
        <text>(R)-mevalonate + 2 NAD(+) + CoA = (3S)-3-hydroxy-3-methylglutaryl-CoA + 2 NADH + 2 H(+)</text>
        <dbReference type="Rhea" id="RHEA:14833"/>
        <dbReference type="ChEBI" id="CHEBI:15378"/>
        <dbReference type="ChEBI" id="CHEBI:36464"/>
        <dbReference type="ChEBI" id="CHEBI:43074"/>
        <dbReference type="ChEBI" id="CHEBI:57287"/>
        <dbReference type="ChEBI" id="CHEBI:57540"/>
        <dbReference type="ChEBI" id="CHEBI:57945"/>
        <dbReference type="EC" id="1.1.1.88"/>
    </reaction>
</comment>
<sequence length="410" mass="45300">MKENMKEKFNKYYLKTRNERIDILREYVSFENYKALEKTEILSNEIANNMIENQISVLGLPLGLATNFVINNEEYVIPMAVEEPSVIAAASNAAKLLGNIEVEIKNREVIGQIALYDIKKDINEILAKKEELLQIANSTQEQLVKLGGGARDIKVEKRGKFCIIYLYVDTLDAMGANMVNTMLESISQVVVEILDAKKLMSILSNYSTECLVEAKAEIKVEKNFGKKMALACEFANVDVYRATTNNKGIFNGIDALAIATGNDWRAIEAAGHAYASRSGQYSSLTTWTFDGEKLRGNLIIPMAIATFGGSIGLNPASKIALDILKNPDAKELSKIAVALGLAQNFAALRALVTVGIQKGHMKLHAKSIASFIGAKEDEREYVIQKMIEKNKINIEEAKKILGDLRNGSHC</sequence>
<proteinExistence type="inferred from homology"/>
<dbReference type="SUPFAM" id="SSF55035">
    <property type="entry name" value="NAD-binding domain of HMG-CoA reductase"/>
    <property type="match status" value="1"/>
</dbReference>
<dbReference type="CDD" id="cd00644">
    <property type="entry name" value="HMG-CoA_reductase_classII"/>
    <property type="match status" value="1"/>
</dbReference>
<dbReference type="PROSITE" id="PS50065">
    <property type="entry name" value="HMG_COA_REDUCTASE_4"/>
    <property type="match status" value="1"/>
</dbReference>
<organism evidence="4 5">
    <name type="scientific">Sneathia sanguinegens</name>
    <dbReference type="NCBI Taxonomy" id="40543"/>
    <lineage>
        <taxon>Bacteria</taxon>
        <taxon>Fusobacteriati</taxon>
        <taxon>Fusobacteriota</taxon>
        <taxon>Fusobacteriia</taxon>
        <taxon>Fusobacteriales</taxon>
        <taxon>Leptotrichiaceae</taxon>
        <taxon>Sneathia</taxon>
    </lineage>
</organism>
<dbReference type="PRINTS" id="PR00071">
    <property type="entry name" value="HMGCOARDTASE"/>
</dbReference>